<feature type="transmembrane region" description="Helical" evidence="1">
    <location>
        <begin position="257"/>
        <end position="277"/>
    </location>
</feature>
<feature type="transmembrane region" description="Helical" evidence="1">
    <location>
        <begin position="128"/>
        <end position="150"/>
    </location>
</feature>
<organism evidence="2 3">
    <name type="scientific">Candidatus Blautia faecavium</name>
    <dbReference type="NCBI Taxonomy" id="2838487"/>
    <lineage>
        <taxon>Bacteria</taxon>
        <taxon>Bacillati</taxon>
        <taxon>Bacillota</taxon>
        <taxon>Clostridia</taxon>
        <taxon>Lachnospirales</taxon>
        <taxon>Lachnospiraceae</taxon>
        <taxon>Blautia</taxon>
    </lineage>
</organism>
<dbReference type="Pfam" id="PF09586">
    <property type="entry name" value="YfhO"/>
    <property type="match status" value="1"/>
</dbReference>
<reference evidence="2" key="2">
    <citation type="submission" date="2021-04" db="EMBL/GenBank/DDBJ databases">
        <authorList>
            <person name="Gilroy R."/>
        </authorList>
    </citation>
    <scope>NUCLEOTIDE SEQUENCE</scope>
    <source>
        <strain evidence="2">ChiSjej1B19-5720</strain>
    </source>
</reference>
<dbReference type="AlphaFoldDB" id="A0A9D2LPQ5"/>
<dbReference type="PANTHER" id="PTHR38454:SF1">
    <property type="entry name" value="INTEGRAL MEMBRANE PROTEIN"/>
    <property type="match status" value="1"/>
</dbReference>
<reference evidence="2" key="1">
    <citation type="journal article" date="2021" name="PeerJ">
        <title>Extensive microbial diversity within the chicken gut microbiome revealed by metagenomics and culture.</title>
        <authorList>
            <person name="Gilroy R."/>
            <person name="Ravi A."/>
            <person name="Getino M."/>
            <person name="Pursley I."/>
            <person name="Horton D.L."/>
            <person name="Alikhan N.F."/>
            <person name="Baker D."/>
            <person name="Gharbi K."/>
            <person name="Hall N."/>
            <person name="Watson M."/>
            <person name="Adriaenssens E.M."/>
            <person name="Foster-Nyarko E."/>
            <person name="Jarju S."/>
            <person name="Secka A."/>
            <person name="Antonio M."/>
            <person name="Oren A."/>
            <person name="Chaudhuri R.R."/>
            <person name="La Ragione R."/>
            <person name="Hildebrand F."/>
            <person name="Pallen M.J."/>
        </authorList>
    </citation>
    <scope>NUCLEOTIDE SEQUENCE</scope>
    <source>
        <strain evidence="2">ChiSjej1B19-5720</strain>
    </source>
</reference>
<evidence type="ECO:0000313" key="2">
    <source>
        <dbReference type="EMBL" id="HJB27325.1"/>
    </source>
</evidence>
<accession>A0A9D2LPQ5</accession>
<keyword evidence="1" id="KW-0472">Membrane</keyword>
<keyword evidence="1" id="KW-1133">Transmembrane helix</keyword>
<dbReference type="Proteomes" id="UP000823842">
    <property type="component" value="Unassembled WGS sequence"/>
</dbReference>
<feature type="transmembrane region" description="Helical" evidence="1">
    <location>
        <begin position="370"/>
        <end position="387"/>
    </location>
</feature>
<feature type="transmembrane region" description="Helical" evidence="1">
    <location>
        <begin position="877"/>
        <end position="898"/>
    </location>
</feature>
<feature type="transmembrane region" description="Helical" evidence="1">
    <location>
        <begin position="447"/>
        <end position="466"/>
    </location>
</feature>
<evidence type="ECO:0000313" key="3">
    <source>
        <dbReference type="Proteomes" id="UP000823842"/>
    </source>
</evidence>
<evidence type="ECO:0000256" key="1">
    <source>
        <dbReference type="SAM" id="Phobius"/>
    </source>
</evidence>
<comment type="caution">
    <text evidence="2">The sequence shown here is derived from an EMBL/GenBank/DDBJ whole genome shotgun (WGS) entry which is preliminary data.</text>
</comment>
<keyword evidence="1" id="KW-0812">Transmembrane</keyword>
<feature type="transmembrane region" description="Helical" evidence="1">
    <location>
        <begin position="315"/>
        <end position="333"/>
    </location>
</feature>
<protein>
    <submittedName>
        <fullName evidence="2">YfhO family protein</fullName>
    </submittedName>
</protein>
<sequence>MKKSVSLLSQSKKTFPFFMGEDRKKFYFFYTILASLLCLSIFFILFFSGKSSIWENDPIKQHYIALAYYGEYLRTILKNFLVDHTFEVPMWDLHIGFGTDILQTLHYYAIGDPLNLLAVFVPEEYTEYLFEFLIFLRMYLAGITFSRLCFYQGSRQTPALMGSMIYISSMWMISVGFNHIFFLVPSVYFPLMLLGVDKVFKEKKPLTYICATAVSALANYYFFYMMGIFTVIYGIFRYFVLYKGWKWKVILEFLARFFLYSVTGIFISAVILLPVLSSTVAADRFSMSYFIPTLYSTDYYQELPVALTSGRMERYTLIGVAGVCALALTIILMKRKRFSALKGGVLLFALLFCIPYAGHVLNGFSYVNNRWSFAAVVFFPYLFVKVYPEFFTLSKKERWVLFFTALAYGTYIIWYPATRRIGSVLGGIGVILPAFLLLFIKKKQAVASVLAGSIALSGAANVLYAYNLKDGEWVRARQNLDIGEANKMVHADVYEGLKEQPDIDKYRYEQATTTIYNTAMLNQLNSGQFYFSIAPEGISDFFDDNYVITLMEQVIHGVNGRAWLMKLFGMKYYIGTEDTVPYGFVPLEPETIYSNGEQIYVDTSPVPLAYTYDRYIPQETYEQMSGEQRQEAMLQGVVLQESDLPLCEPEFTSSEVPYEIIRQRGVEVSENEKIEVKRKGAGMILEVEGDALCETYVSFENFQYHGWEWEEASVFEGNYADEASIKIELLDEGKSGNRTITLRSYKNDFLDNRGNFTANLGYHEEGVKRIKITFNQPGTYSFDNMRVVCQEMDTLDDYAVQRTEDQIKDFSYSGNTISCSLTLDQPKALVFAVPYSEGWSLLVDGEAAEIKKANGMFMAAELGAGSHRVELRYETPYIRAGALCTLAGMGAAGILFFYERKKKVSRRADRRKEKSQRSF</sequence>
<feature type="transmembrane region" description="Helical" evidence="1">
    <location>
        <begin position="345"/>
        <end position="364"/>
    </location>
</feature>
<gene>
    <name evidence="2" type="ORF">IAA06_00820</name>
</gene>
<dbReference type="EMBL" id="DWYZ01000021">
    <property type="protein sequence ID" value="HJB27325.1"/>
    <property type="molecule type" value="Genomic_DNA"/>
</dbReference>
<proteinExistence type="predicted"/>
<feature type="transmembrane region" description="Helical" evidence="1">
    <location>
        <begin position="421"/>
        <end position="440"/>
    </location>
</feature>
<feature type="transmembrane region" description="Helical" evidence="1">
    <location>
        <begin position="206"/>
        <end position="236"/>
    </location>
</feature>
<dbReference type="PANTHER" id="PTHR38454">
    <property type="entry name" value="INTEGRAL MEMBRANE PROTEIN-RELATED"/>
    <property type="match status" value="1"/>
</dbReference>
<feature type="transmembrane region" description="Helical" evidence="1">
    <location>
        <begin position="399"/>
        <end position="415"/>
    </location>
</feature>
<feature type="transmembrane region" description="Helical" evidence="1">
    <location>
        <begin position="171"/>
        <end position="194"/>
    </location>
</feature>
<dbReference type="InterPro" id="IPR018580">
    <property type="entry name" value="Uncharacterised_YfhO"/>
</dbReference>
<feature type="transmembrane region" description="Helical" evidence="1">
    <location>
        <begin position="27"/>
        <end position="47"/>
    </location>
</feature>
<name>A0A9D2LPQ5_9FIRM</name>